<dbReference type="PROSITE" id="PS50850">
    <property type="entry name" value="MFS"/>
    <property type="match status" value="1"/>
</dbReference>
<feature type="non-terminal residue" evidence="5">
    <location>
        <position position="1"/>
    </location>
</feature>
<dbReference type="SUPFAM" id="SSF103473">
    <property type="entry name" value="MFS general substrate transporter"/>
    <property type="match status" value="1"/>
</dbReference>
<keyword evidence="6" id="KW-1185">Reference proteome</keyword>
<dbReference type="Gene3D" id="1.20.1720.10">
    <property type="entry name" value="Multidrug resistance protein D"/>
    <property type="match status" value="1"/>
</dbReference>
<evidence type="ECO:0000256" key="1">
    <source>
        <dbReference type="ARBA" id="ARBA00004141"/>
    </source>
</evidence>
<dbReference type="OrthoDB" id="5296287at2759"/>
<dbReference type="EMBL" id="ML986843">
    <property type="protein sequence ID" value="KAF2257777.1"/>
    <property type="molecule type" value="Genomic_DNA"/>
</dbReference>
<reference evidence="6" key="1">
    <citation type="journal article" date="2020" name="Stud. Mycol.">
        <title>101 Dothideomycetes genomes: A test case for predicting lifestyles and emergence of pathogens.</title>
        <authorList>
            <person name="Haridas S."/>
            <person name="Albert R."/>
            <person name="Binder M."/>
            <person name="Bloem J."/>
            <person name="LaButti K."/>
            <person name="Salamov A."/>
            <person name="Andreopoulos B."/>
            <person name="Baker S."/>
            <person name="Barry K."/>
            <person name="Bills G."/>
            <person name="Bluhm B."/>
            <person name="Cannon C."/>
            <person name="Castanera R."/>
            <person name="Culley D."/>
            <person name="Daum C."/>
            <person name="Ezra D."/>
            <person name="Gonzalez J."/>
            <person name="Henrissat B."/>
            <person name="Kuo A."/>
            <person name="Liang C."/>
            <person name="Lipzen A."/>
            <person name="Lutzoni F."/>
            <person name="Magnuson J."/>
            <person name="Mondo S."/>
            <person name="Nolan M."/>
            <person name="Ohm R."/>
            <person name="Pangilinan J."/>
            <person name="Park H.-J."/>
            <person name="Ramirez L."/>
            <person name="Alfaro M."/>
            <person name="Sun H."/>
            <person name="Tritt A."/>
            <person name="Yoshinaga Y."/>
            <person name="Zwiers L.-H."/>
            <person name="Turgeon B."/>
            <person name="Goodwin S."/>
            <person name="Spatafora J."/>
            <person name="Crous P."/>
            <person name="Grigoriev I."/>
        </authorList>
    </citation>
    <scope>NUCLEOTIDE SEQUENCE [LARGE SCALE GENOMIC DNA]</scope>
    <source>
        <strain evidence="6">CBS 304.66</strain>
    </source>
</reference>
<evidence type="ECO:0000259" key="4">
    <source>
        <dbReference type="PROSITE" id="PS50850"/>
    </source>
</evidence>
<comment type="subcellular location">
    <subcellularLocation>
        <location evidence="1">Membrane</location>
        <topology evidence="1">Multi-pass membrane protein</topology>
    </subcellularLocation>
</comment>
<dbReference type="Proteomes" id="UP000800093">
    <property type="component" value="Unassembled WGS sequence"/>
</dbReference>
<sequence length="75" mass="8162">VLPSLSNFVILILGAMLAPALSNVSEELRISKDAAAMALRIFILAFSFGPMILASCFDVKGRRPVWIIGKVWCVL</sequence>
<dbReference type="InterPro" id="IPR020846">
    <property type="entry name" value="MFS_dom"/>
</dbReference>
<comment type="caution">
    <text evidence="5">The sequence shown here is derived from an EMBL/GenBank/DDBJ whole genome shotgun (WGS) entry which is preliminary data.</text>
</comment>
<keyword evidence="2" id="KW-0472">Membrane</keyword>
<feature type="signal peptide" evidence="3">
    <location>
        <begin position="1"/>
        <end position="22"/>
    </location>
</feature>
<keyword evidence="3" id="KW-0732">Signal</keyword>
<protein>
    <recommendedName>
        <fullName evidence="4">Major facilitator superfamily (MFS) profile domain-containing protein</fullName>
    </recommendedName>
</protein>
<dbReference type="GO" id="GO:0016020">
    <property type="term" value="C:membrane"/>
    <property type="evidence" value="ECO:0007669"/>
    <property type="project" value="UniProtKB-SubCell"/>
</dbReference>
<keyword evidence="2" id="KW-1133">Transmembrane helix</keyword>
<keyword evidence="2" id="KW-0812">Transmembrane</keyword>
<gene>
    <name evidence="5" type="ORF">CC78DRAFT_481611</name>
</gene>
<organism evidence="5 6">
    <name type="scientific">Lojkania enalia</name>
    <dbReference type="NCBI Taxonomy" id="147567"/>
    <lineage>
        <taxon>Eukaryota</taxon>
        <taxon>Fungi</taxon>
        <taxon>Dikarya</taxon>
        <taxon>Ascomycota</taxon>
        <taxon>Pezizomycotina</taxon>
        <taxon>Dothideomycetes</taxon>
        <taxon>Pleosporomycetidae</taxon>
        <taxon>Pleosporales</taxon>
        <taxon>Pleosporales incertae sedis</taxon>
        <taxon>Lojkania</taxon>
    </lineage>
</organism>
<evidence type="ECO:0000313" key="6">
    <source>
        <dbReference type="Proteomes" id="UP000800093"/>
    </source>
</evidence>
<evidence type="ECO:0000256" key="3">
    <source>
        <dbReference type="SAM" id="SignalP"/>
    </source>
</evidence>
<feature type="chain" id="PRO_5040424903" description="Major facilitator superfamily (MFS) profile domain-containing protein" evidence="3">
    <location>
        <begin position="23"/>
        <end position="75"/>
    </location>
</feature>
<evidence type="ECO:0000256" key="2">
    <source>
        <dbReference type="SAM" id="Phobius"/>
    </source>
</evidence>
<dbReference type="GO" id="GO:0022857">
    <property type="term" value="F:transmembrane transporter activity"/>
    <property type="evidence" value="ECO:0007669"/>
    <property type="project" value="InterPro"/>
</dbReference>
<dbReference type="AlphaFoldDB" id="A0A9P4JY00"/>
<name>A0A9P4JY00_9PLEO</name>
<dbReference type="InterPro" id="IPR036259">
    <property type="entry name" value="MFS_trans_sf"/>
</dbReference>
<accession>A0A9P4JY00</accession>
<proteinExistence type="predicted"/>
<evidence type="ECO:0000313" key="5">
    <source>
        <dbReference type="EMBL" id="KAF2257777.1"/>
    </source>
</evidence>
<feature type="domain" description="Major facilitator superfamily (MFS) profile" evidence="4">
    <location>
        <begin position="1"/>
        <end position="75"/>
    </location>
</feature>
<feature type="transmembrane region" description="Helical" evidence="2">
    <location>
        <begin position="38"/>
        <end position="57"/>
    </location>
</feature>